<dbReference type="Gene3D" id="3.40.50.1000">
    <property type="entry name" value="HAD superfamily/HAD-like"/>
    <property type="match status" value="1"/>
</dbReference>
<evidence type="ECO:0000259" key="1">
    <source>
        <dbReference type="Pfam" id="PF25109"/>
    </source>
</evidence>
<feature type="domain" description="Polynucleotide kinase PNKP phosphatase" evidence="1">
    <location>
        <begin position="9"/>
        <end position="141"/>
    </location>
</feature>
<dbReference type="AlphaFoldDB" id="A0A8H1LJL4"/>
<dbReference type="Pfam" id="PF25109">
    <property type="entry name" value="HAD_PNKP"/>
    <property type="match status" value="1"/>
</dbReference>
<dbReference type="SUPFAM" id="SSF56784">
    <property type="entry name" value="HAD-like"/>
    <property type="match status" value="1"/>
</dbReference>
<accession>A0A8H1LJL4</accession>
<dbReference type="InterPro" id="IPR036412">
    <property type="entry name" value="HAD-like_sf"/>
</dbReference>
<evidence type="ECO:0000313" key="2">
    <source>
        <dbReference type="EMBL" id="TGG86055.1"/>
    </source>
</evidence>
<sequence length="161" mass="17952">MTARRPLAVFDLDGTLADVRHRLSFVEQQPRDWDAFFAAAVDDPPLTAGVALAKETAETADLAYVTGRPERCRADTLAWLAEHGLPAGRLVMRAGGDRRPARVTKPELLRRLARQREICLVVDDDELVCAAYERAGFRVLRADWMAAQPLLEVVQEDEGRT</sequence>
<reference evidence="2 3" key="1">
    <citation type="submission" date="2018-10" db="EMBL/GenBank/DDBJ databases">
        <title>Isolation of pseudouridimycin from Streptomyces albus DSM 40763.</title>
        <authorList>
            <person name="Rosenqvist P."/>
            <person name="Metsae-Ketelae M."/>
            <person name="Virta P."/>
        </authorList>
    </citation>
    <scope>NUCLEOTIDE SEQUENCE [LARGE SCALE GENOMIC DNA]</scope>
    <source>
        <strain evidence="2 3">DSM 40763</strain>
    </source>
</reference>
<organism evidence="2 3">
    <name type="scientific">Streptomyces albus</name>
    <dbReference type="NCBI Taxonomy" id="1888"/>
    <lineage>
        <taxon>Bacteria</taxon>
        <taxon>Bacillati</taxon>
        <taxon>Actinomycetota</taxon>
        <taxon>Actinomycetes</taxon>
        <taxon>Kitasatosporales</taxon>
        <taxon>Streptomycetaceae</taxon>
        <taxon>Streptomyces</taxon>
    </lineage>
</organism>
<dbReference type="RefSeq" id="WP_031175702.1">
    <property type="nucleotide sequence ID" value="NZ_BBQG01000022.1"/>
</dbReference>
<protein>
    <recommendedName>
        <fullName evidence="1">Polynucleotide kinase PNKP phosphatase domain-containing protein</fullName>
    </recommendedName>
</protein>
<comment type="caution">
    <text evidence="2">The sequence shown here is derived from an EMBL/GenBank/DDBJ whole genome shotgun (WGS) entry which is preliminary data.</text>
</comment>
<dbReference type="EMBL" id="RCIY01000040">
    <property type="protein sequence ID" value="TGG86055.1"/>
    <property type="molecule type" value="Genomic_DNA"/>
</dbReference>
<dbReference type="Proteomes" id="UP000298111">
    <property type="component" value="Unassembled WGS sequence"/>
</dbReference>
<dbReference type="InterPro" id="IPR023214">
    <property type="entry name" value="HAD_sf"/>
</dbReference>
<name>A0A8H1LJL4_9ACTN</name>
<dbReference type="InterPro" id="IPR056782">
    <property type="entry name" value="HAD_PNKP"/>
</dbReference>
<gene>
    <name evidence="2" type="ORF">D8771_06465</name>
</gene>
<evidence type="ECO:0000313" key="3">
    <source>
        <dbReference type="Proteomes" id="UP000298111"/>
    </source>
</evidence>
<proteinExistence type="predicted"/>
<dbReference type="GeneID" id="75180000"/>